<proteinExistence type="predicted"/>
<dbReference type="RefSeq" id="XP_062652779.1">
    <property type="nucleotide sequence ID" value="XM_062787660.1"/>
</dbReference>
<reference evidence="2" key="2">
    <citation type="submission" date="2023-05" db="EMBL/GenBank/DDBJ databases">
        <authorList>
            <consortium name="Lawrence Berkeley National Laboratory"/>
            <person name="Steindorff A."/>
            <person name="Hensen N."/>
            <person name="Bonometti L."/>
            <person name="Westerberg I."/>
            <person name="Brannstrom I.O."/>
            <person name="Guillou S."/>
            <person name="Cros-Aarteil S."/>
            <person name="Calhoun S."/>
            <person name="Haridas S."/>
            <person name="Kuo A."/>
            <person name="Mondo S."/>
            <person name="Pangilinan J."/>
            <person name="Riley R."/>
            <person name="Labutti K."/>
            <person name="Andreopoulos B."/>
            <person name="Lipzen A."/>
            <person name="Chen C."/>
            <person name="Yanf M."/>
            <person name="Daum C."/>
            <person name="Ng V."/>
            <person name="Clum A."/>
            <person name="Ohm R."/>
            <person name="Martin F."/>
            <person name="Silar P."/>
            <person name="Natvig D."/>
            <person name="Lalanne C."/>
            <person name="Gautier V."/>
            <person name="Ament-Velasquez S.L."/>
            <person name="Kruys A."/>
            <person name="Hutchinson M.I."/>
            <person name="Powell A.J."/>
            <person name="Barry K."/>
            <person name="Miller A.N."/>
            <person name="Grigoriev I.V."/>
            <person name="Debuchy R."/>
            <person name="Gladieux P."/>
            <person name="Thoren M.H."/>
            <person name="Johannesson H."/>
        </authorList>
    </citation>
    <scope>NUCLEOTIDE SEQUENCE</scope>
    <source>
        <strain evidence="2">CBS 731.68</strain>
    </source>
</reference>
<name>A0AAN6Z8Y8_9PEZI</name>
<keyword evidence="3" id="KW-1185">Reference proteome</keyword>
<reference evidence="2" key="1">
    <citation type="journal article" date="2023" name="Mol. Phylogenet. Evol.">
        <title>Genome-scale phylogeny and comparative genomics of the fungal order Sordariales.</title>
        <authorList>
            <person name="Hensen N."/>
            <person name="Bonometti L."/>
            <person name="Westerberg I."/>
            <person name="Brannstrom I.O."/>
            <person name="Guillou S."/>
            <person name="Cros-Aarteil S."/>
            <person name="Calhoun S."/>
            <person name="Haridas S."/>
            <person name="Kuo A."/>
            <person name="Mondo S."/>
            <person name="Pangilinan J."/>
            <person name="Riley R."/>
            <person name="LaButti K."/>
            <person name="Andreopoulos B."/>
            <person name="Lipzen A."/>
            <person name="Chen C."/>
            <person name="Yan M."/>
            <person name="Daum C."/>
            <person name="Ng V."/>
            <person name="Clum A."/>
            <person name="Steindorff A."/>
            <person name="Ohm R.A."/>
            <person name="Martin F."/>
            <person name="Silar P."/>
            <person name="Natvig D.O."/>
            <person name="Lalanne C."/>
            <person name="Gautier V."/>
            <person name="Ament-Velasquez S.L."/>
            <person name="Kruys A."/>
            <person name="Hutchinson M.I."/>
            <person name="Powell A.J."/>
            <person name="Barry K."/>
            <person name="Miller A.N."/>
            <person name="Grigoriev I.V."/>
            <person name="Debuchy R."/>
            <person name="Gladieux P."/>
            <person name="Hiltunen Thoren M."/>
            <person name="Johannesson H."/>
        </authorList>
    </citation>
    <scope>NUCLEOTIDE SEQUENCE</scope>
    <source>
        <strain evidence="2">CBS 731.68</strain>
    </source>
</reference>
<feature type="region of interest" description="Disordered" evidence="1">
    <location>
        <begin position="99"/>
        <end position="120"/>
    </location>
</feature>
<dbReference type="GeneID" id="87824430"/>
<gene>
    <name evidence="2" type="ORF">N657DRAFT_49922</name>
</gene>
<protein>
    <submittedName>
        <fullName evidence="2">Uncharacterized protein</fullName>
    </submittedName>
</protein>
<sequence>MMTRAQDAIGDLVQPWKTRRGRVRVSATALPGGIWRNDVFPDRDVEKVSQTKALYQAALMLFQDFANRPQFRCLYSVQPFVCLLPRYCRSMARSNSPTIQRSHWQGRSSEKNLRPGAEQGLGRSVGGVGHNLANLLGPVCFQNLDLQLLWAFAR</sequence>
<organism evidence="2 3">
    <name type="scientific">Parathielavia appendiculata</name>
    <dbReference type="NCBI Taxonomy" id="2587402"/>
    <lineage>
        <taxon>Eukaryota</taxon>
        <taxon>Fungi</taxon>
        <taxon>Dikarya</taxon>
        <taxon>Ascomycota</taxon>
        <taxon>Pezizomycotina</taxon>
        <taxon>Sordariomycetes</taxon>
        <taxon>Sordariomycetidae</taxon>
        <taxon>Sordariales</taxon>
        <taxon>Chaetomiaceae</taxon>
        <taxon>Parathielavia</taxon>
    </lineage>
</organism>
<evidence type="ECO:0000256" key="1">
    <source>
        <dbReference type="SAM" id="MobiDB-lite"/>
    </source>
</evidence>
<dbReference type="Proteomes" id="UP001302602">
    <property type="component" value="Unassembled WGS sequence"/>
</dbReference>
<evidence type="ECO:0000313" key="2">
    <source>
        <dbReference type="EMBL" id="KAK4129008.1"/>
    </source>
</evidence>
<comment type="caution">
    <text evidence="2">The sequence shown here is derived from an EMBL/GenBank/DDBJ whole genome shotgun (WGS) entry which is preliminary data.</text>
</comment>
<dbReference type="AlphaFoldDB" id="A0AAN6Z8Y8"/>
<dbReference type="EMBL" id="MU853223">
    <property type="protein sequence ID" value="KAK4129008.1"/>
    <property type="molecule type" value="Genomic_DNA"/>
</dbReference>
<accession>A0AAN6Z8Y8</accession>
<evidence type="ECO:0000313" key="3">
    <source>
        <dbReference type="Proteomes" id="UP001302602"/>
    </source>
</evidence>